<dbReference type="InterPro" id="IPR008978">
    <property type="entry name" value="HSP20-like_chaperone"/>
</dbReference>
<dbReference type="InterPro" id="IPR002068">
    <property type="entry name" value="A-crystallin/Hsp20_dom"/>
</dbReference>
<name>A0A8A4TSB4_SULCO</name>
<gene>
    <name evidence="5" type="ORF">J3U87_27940</name>
</gene>
<accession>A0A8A4TSB4</accession>
<dbReference type="SUPFAM" id="SSF49764">
    <property type="entry name" value="HSP20-like chaperones"/>
    <property type="match status" value="1"/>
</dbReference>
<protein>
    <submittedName>
        <fullName evidence="5">Hsp20/alpha crystallin family protein</fullName>
    </submittedName>
</protein>
<evidence type="ECO:0000256" key="1">
    <source>
        <dbReference type="PROSITE-ProRule" id="PRU00285"/>
    </source>
</evidence>
<evidence type="ECO:0000259" key="4">
    <source>
        <dbReference type="PROSITE" id="PS01031"/>
    </source>
</evidence>
<evidence type="ECO:0000256" key="3">
    <source>
        <dbReference type="SAM" id="MobiDB-lite"/>
    </source>
</evidence>
<dbReference type="Gene3D" id="2.60.40.790">
    <property type="match status" value="1"/>
</dbReference>
<dbReference type="KEGG" id="scor:J3U87_27940"/>
<dbReference type="Pfam" id="PF00011">
    <property type="entry name" value="HSP20"/>
    <property type="match status" value="1"/>
</dbReference>
<evidence type="ECO:0000313" key="5">
    <source>
        <dbReference type="EMBL" id="QTD49435.1"/>
    </source>
</evidence>
<dbReference type="CDD" id="cd06464">
    <property type="entry name" value="ACD_sHsps-like"/>
    <property type="match status" value="1"/>
</dbReference>
<keyword evidence="6" id="KW-1185">Reference proteome</keyword>
<organism evidence="5 6">
    <name type="scientific">Sulfidibacter corallicola</name>
    <dbReference type="NCBI Taxonomy" id="2818388"/>
    <lineage>
        <taxon>Bacteria</taxon>
        <taxon>Pseudomonadati</taxon>
        <taxon>Acidobacteriota</taxon>
        <taxon>Holophagae</taxon>
        <taxon>Acanthopleuribacterales</taxon>
        <taxon>Acanthopleuribacteraceae</taxon>
        <taxon>Sulfidibacter</taxon>
    </lineage>
</organism>
<dbReference type="Proteomes" id="UP000663929">
    <property type="component" value="Chromosome"/>
</dbReference>
<feature type="region of interest" description="Disordered" evidence="3">
    <location>
        <begin position="1"/>
        <end position="26"/>
    </location>
</feature>
<dbReference type="PROSITE" id="PS01031">
    <property type="entry name" value="SHSP"/>
    <property type="match status" value="1"/>
</dbReference>
<proteinExistence type="inferred from homology"/>
<dbReference type="EMBL" id="CP071793">
    <property type="protein sequence ID" value="QTD49435.1"/>
    <property type="molecule type" value="Genomic_DNA"/>
</dbReference>
<reference evidence="5" key="1">
    <citation type="submission" date="2021-03" db="EMBL/GenBank/DDBJ databases">
        <title>Acanthopleuribacteraceae sp. M133.</title>
        <authorList>
            <person name="Wang G."/>
        </authorList>
    </citation>
    <scope>NUCLEOTIDE SEQUENCE</scope>
    <source>
        <strain evidence="5">M133</strain>
    </source>
</reference>
<sequence>MRQKKWISPAGQQGKSRNKPGFTDKEDPYYQVIQNYLPDQDAQNPDIKVNIFNIRHQMIYVLDLPGVKKRDIRIRPDKSAFTVWFSREKPRNFEPEYRESYFGSANRTFSCPTNLDWKKADIDFQDGVLTLTVPFEGSLVPTDAHGVLDLS</sequence>
<dbReference type="AlphaFoldDB" id="A0A8A4TSB4"/>
<evidence type="ECO:0000313" key="6">
    <source>
        <dbReference type="Proteomes" id="UP000663929"/>
    </source>
</evidence>
<feature type="domain" description="SHSP" evidence="4">
    <location>
        <begin position="40"/>
        <end position="151"/>
    </location>
</feature>
<evidence type="ECO:0000256" key="2">
    <source>
        <dbReference type="RuleBase" id="RU003616"/>
    </source>
</evidence>
<comment type="similarity">
    <text evidence="1 2">Belongs to the small heat shock protein (HSP20) family.</text>
</comment>
<dbReference type="RefSeq" id="WP_237379069.1">
    <property type="nucleotide sequence ID" value="NZ_CP071793.1"/>
</dbReference>